<keyword evidence="8" id="KW-1185">Reference proteome</keyword>
<dbReference type="Proteomes" id="UP000812287">
    <property type="component" value="Unassembled WGS sequence"/>
</dbReference>
<dbReference type="InterPro" id="IPR000719">
    <property type="entry name" value="Prot_kinase_dom"/>
</dbReference>
<reference evidence="7" key="1">
    <citation type="submission" date="2020-11" db="EMBL/GenBank/DDBJ databases">
        <title>Adaptations for nitrogen fixation in a non-lichenized fungal sporocarp promotes dispersal by wood-feeding termites.</title>
        <authorList>
            <consortium name="DOE Joint Genome Institute"/>
            <person name="Koch R.A."/>
            <person name="Yoon G."/>
            <person name="Arayal U."/>
            <person name="Lail K."/>
            <person name="Amirebrahimi M."/>
            <person name="Labutti K."/>
            <person name="Lipzen A."/>
            <person name="Riley R."/>
            <person name="Barry K."/>
            <person name="Henrissat B."/>
            <person name="Grigoriev I.V."/>
            <person name="Herr J.R."/>
            <person name="Aime M.C."/>
        </authorList>
    </citation>
    <scope>NUCLEOTIDE SEQUENCE</scope>
    <source>
        <strain evidence="7">MCA 3950</strain>
    </source>
</reference>
<gene>
    <name evidence="7" type="ORF">BT62DRAFT_981243</name>
</gene>
<sequence>MPFNTVPHPDGRSIANGRLILVAHLGSGNYGQVYRALDLEATNDLVYFAVKSTTVRKGIVFHAFVSRHPNVVTYRDMWVEEDYVFMIMDYCPGGKLHKAIKEKKIFYCNNSLVKPVFIQVIDALRHGRANEVFHRDIKSENILCSKDRTQVFRADFGLATCEDYKFRGAGTLPYKSPEYLGEDFRSPTYSTRASDVWALGVLLLNMMVGRDPWVAAKISDRCFNCFLCDPDYFLKIFPITPHPPSTRFCSASSKGIALPELCTEISKIDSFLVQPSPKILQSLPPVPRQELTVQPPACDDSGSYDRWSASLGDVSS</sequence>
<dbReference type="GO" id="GO:0004674">
    <property type="term" value="F:protein serine/threonine kinase activity"/>
    <property type="evidence" value="ECO:0007669"/>
    <property type="project" value="UniProtKB-KW"/>
</dbReference>
<dbReference type="Pfam" id="PF00069">
    <property type="entry name" value="Pkinase"/>
    <property type="match status" value="1"/>
</dbReference>
<accession>A0A9P8ARW2</accession>
<evidence type="ECO:0000256" key="4">
    <source>
        <dbReference type="RuleBase" id="RU000304"/>
    </source>
</evidence>
<dbReference type="PANTHER" id="PTHR24361">
    <property type="entry name" value="MITOGEN-ACTIVATED KINASE KINASE KINASE"/>
    <property type="match status" value="1"/>
</dbReference>
<dbReference type="SUPFAM" id="SSF56112">
    <property type="entry name" value="Protein kinase-like (PK-like)"/>
    <property type="match status" value="1"/>
</dbReference>
<dbReference type="InterPro" id="IPR053235">
    <property type="entry name" value="Ser_Thr_kinase"/>
</dbReference>
<proteinExistence type="inferred from homology"/>
<dbReference type="GO" id="GO:0005737">
    <property type="term" value="C:cytoplasm"/>
    <property type="evidence" value="ECO:0007669"/>
    <property type="project" value="TreeGrafter"/>
</dbReference>
<keyword evidence="4" id="KW-0723">Serine/threonine-protein kinase</keyword>
<evidence type="ECO:0000256" key="2">
    <source>
        <dbReference type="ARBA" id="ARBA00022840"/>
    </source>
</evidence>
<feature type="region of interest" description="Disordered" evidence="5">
    <location>
        <begin position="285"/>
        <end position="316"/>
    </location>
</feature>
<feature type="binding site" evidence="3">
    <location>
        <position position="57"/>
    </location>
    <ligand>
        <name>ATP</name>
        <dbReference type="ChEBI" id="CHEBI:30616"/>
    </ligand>
</feature>
<protein>
    <submittedName>
        <fullName evidence="7">Kinase-like protein</fullName>
    </submittedName>
</protein>
<comment type="similarity">
    <text evidence="4">Belongs to the protein kinase superfamily.</text>
</comment>
<dbReference type="SMART" id="SM00220">
    <property type="entry name" value="S_TKc"/>
    <property type="match status" value="1"/>
</dbReference>
<evidence type="ECO:0000256" key="1">
    <source>
        <dbReference type="ARBA" id="ARBA00022741"/>
    </source>
</evidence>
<name>A0A9P8ARW2_9AGAR</name>
<dbReference type="GO" id="GO:0005524">
    <property type="term" value="F:ATP binding"/>
    <property type="evidence" value="ECO:0007669"/>
    <property type="project" value="UniProtKB-UniRule"/>
</dbReference>
<evidence type="ECO:0000256" key="3">
    <source>
        <dbReference type="PROSITE-ProRule" id="PRU10141"/>
    </source>
</evidence>
<comment type="caution">
    <text evidence="7">The sequence shown here is derived from an EMBL/GenBank/DDBJ whole genome shotgun (WGS) entry which is preliminary data.</text>
</comment>
<organism evidence="7 8">
    <name type="scientific">Guyanagaster necrorhizus</name>
    <dbReference type="NCBI Taxonomy" id="856835"/>
    <lineage>
        <taxon>Eukaryota</taxon>
        <taxon>Fungi</taxon>
        <taxon>Dikarya</taxon>
        <taxon>Basidiomycota</taxon>
        <taxon>Agaricomycotina</taxon>
        <taxon>Agaricomycetes</taxon>
        <taxon>Agaricomycetidae</taxon>
        <taxon>Agaricales</taxon>
        <taxon>Marasmiineae</taxon>
        <taxon>Physalacriaceae</taxon>
        <taxon>Guyanagaster</taxon>
    </lineage>
</organism>
<dbReference type="OrthoDB" id="541276at2759"/>
<evidence type="ECO:0000313" key="7">
    <source>
        <dbReference type="EMBL" id="KAG7445326.1"/>
    </source>
</evidence>
<dbReference type="PROSITE" id="PS50011">
    <property type="entry name" value="PROTEIN_KINASE_DOM"/>
    <property type="match status" value="1"/>
</dbReference>
<dbReference type="Gene3D" id="1.10.510.10">
    <property type="entry name" value="Transferase(Phosphotransferase) domain 1"/>
    <property type="match status" value="1"/>
</dbReference>
<dbReference type="InterPro" id="IPR011009">
    <property type="entry name" value="Kinase-like_dom_sf"/>
</dbReference>
<keyword evidence="7" id="KW-0418">Kinase</keyword>
<dbReference type="EMBL" id="MU250537">
    <property type="protein sequence ID" value="KAG7445326.1"/>
    <property type="molecule type" value="Genomic_DNA"/>
</dbReference>
<dbReference type="AlphaFoldDB" id="A0A9P8ARW2"/>
<keyword evidence="2 3" id="KW-0067">ATP-binding</keyword>
<dbReference type="RefSeq" id="XP_043038826.1">
    <property type="nucleotide sequence ID" value="XM_043189577.1"/>
</dbReference>
<dbReference type="InterPro" id="IPR017441">
    <property type="entry name" value="Protein_kinase_ATP_BS"/>
</dbReference>
<evidence type="ECO:0000313" key="8">
    <source>
        <dbReference type="Proteomes" id="UP000812287"/>
    </source>
</evidence>
<feature type="domain" description="Protein kinase" evidence="6">
    <location>
        <begin position="19"/>
        <end position="316"/>
    </location>
</feature>
<dbReference type="PROSITE" id="PS00107">
    <property type="entry name" value="PROTEIN_KINASE_ATP"/>
    <property type="match status" value="1"/>
</dbReference>
<dbReference type="GeneID" id="66111874"/>
<evidence type="ECO:0000256" key="5">
    <source>
        <dbReference type="SAM" id="MobiDB-lite"/>
    </source>
</evidence>
<keyword evidence="1 3" id="KW-0547">Nucleotide-binding</keyword>
<dbReference type="PROSITE" id="PS00108">
    <property type="entry name" value="PROTEIN_KINASE_ST"/>
    <property type="match status" value="1"/>
</dbReference>
<evidence type="ECO:0000259" key="6">
    <source>
        <dbReference type="PROSITE" id="PS50011"/>
    </source>
</evidence>
<keyword evidence="7" id="KW-0808">Transferase</keyword>
<dbReference type="InterPro" id="IPR008271">
    <property type="entry name" value="Ser/Thr_kinase_AS"/>
</dbReference>